<comment type="caution">
    <text evidence="6">The sequence shown here is derived from an EMBL/GenBank/DDBJ whole genome shotgun (WGS) entry which is preliminary data.</text>
</comment>
<evidence type="ECO:0000256" key="3">
    <source>
        <dbReference type="ARBA" id="ARBA00022825"/>
    </source>
</evidence>
<dbReference type="PANTHER" id="PTHR45980:SF9">
    <property type="entry name" value="PROTEASE DO-LIKE 10, MITOCHONDRIAL-RELATED"/>
    <property type="match status" value="1"/>
</dbReference>
<dbReference type="InterPro" id="IPR043504">
    <property type="entry name" value="Peptidase_S1_PA_chymotrypsin"/>
</dbReference>
<dbReference type="GO" id="GO:0006508">
    <property type="term" value="P:proteolysis"/>
    <property type="evidence" value="ECO:0007669"/>
    <property type="project" value="UniProtKB-KW"/>
</dbReference>
<keyword evidence="4" id="KW-0732">Signal</keyword>
<dbReference type="OrthoDB" id="9758917at2"/>
<dbReference type="InterPro" id="IPR001940">
    <property type="entry name" value="Peptidase_S1C"/>
</dbReference>
<dbReference type="SUPFAM" id="SSF50494">
    <property type="entry name" value="Trypsin-like serine proteases"/>
    <property type="match status" value="1"/>
</dbReference>
<organism evidence="6 7">
    <name type="scientific">Zemynaea arenosa</name>
    <dbReference type="NCBI Taxonomy" id="2561931"/>
    <lineage>
        <taxon>Bacteria</taxon>
        <taxon>Pseudomonadati</taxon>
        <taxon>Pseudomonadota</taxon>
        <taxon>Betaproteobacteria</taxon>
        <taxon>Burkholderiales</taxon>
        <taxon>Oxalobacteraceae</taxon>
        <taxon>Telluria group</taxon>
        <taxon>Zemynaea</taxon>
    </lineage>
</organism>
<evidence type="ECO:0000256" key="1">
    <source>
        <dbReference type="ARBA" id="ARBA00022670"/>
    </source>
</evidence>
<dbReference type="Pfam" id="PF17815">
    <property type="entry name" value="PDZ_3"/>
    <property type="match status" value="1"/>
</dbReference>
<keyword evidence="7" id="KW-1185">Reference proteome</keyword>
<feature type="domain" description="Protease Do-like PDZ" evidence="5">
    <location>
        <begin position="359"/>
        <end position="502"/>
    </location>
</feature>
<keyword evidence="1 6" id="KW-0645">Protease</keyword>
<dbReference type="Gene3D" id="3.20.190.20">
    <property type="match status" value="1"/>
</dbReference>
<dbReference type="EMBL" id="SPVF01000248">
    <property type="protein sequence ID" value="TFW13702.1"/>
    <property type="molecule type" value="Genomic_DNA"/>
</dbReference>
<keyword evidence="2" id="KW-0378">Hydrolase</keyword>
<dbReference type="GO" id="GO:0004252">
    <property type="term" value="F:serine-type endopeptidase activity"/>
    <property type="evidence" value="ECO:0007669"/>
    <property type="project" value="InterPro"/>
</dbReference>
<dbReference type="Gene3D" id="2.40.10.10">
    <property type="entry name" value="Trypsin-like serine proteases"/>
    <property type="match status" value="2"/>
</dbReference>
<dbReference type="AlphaFoldDB" id="A0A4Y9RXK8"/>
<keyword evidence="3" id="KW-0720">Serine protease</keyword>
<gene>
    <name evidence="6" type="ORF">E4L96_19525</name>
</gene>
<evidence type="ECO:0000256" key="2">
    <source>
        <dbReference type="ARBA" id="ARBA00022801"/>
    </source>
</evidence>
<dbReference type="Pfam" id="PF13365">
    <property type="entry name" value="Trypsin_2"/>
    <property type="match status" value="1"/>
</dbReference>
<evidence type="ECO:0000256" key="4">
    <source>
        <dbReference type="SAM" id="SignalP"/>
    </source>
</evidence>
<accession>A0A4Y9RXK8</accession>
<dbReference type="InterPro" id="IPR046449">
    <property type="entry name" value="DEGP_PDZ_sf"/>
</dbReference>
<dbReference type="PRINTS" id="PR00834">
    <property type="entry name" value="PROTEASES2C"/>
</dbReference>
<name>A0A4Y9RXK8_9BURK</name>
<dbReference type="InterPro" id="IPR009003">
    <property type="entry name" value="Peptidase_S1_PA"/>
</dbReference>
<proteinExistence type="predicted"/>
<dbReference type="Gene3D" id="2.30.42.10">
    <property type="match status" value="1"/>
</dbReference>
<dbReference type="InterPro" id="IPR041517">
    <property type="entry name" value="DEGP_PDZ"/>
</dbReference>
<dbReference type="Proteomes" id="UP000298438">
    <property type="component" value="Unassembled WGS sequence"/>
</dbReference>
<reference evidence="6 7" key="1">
    <citation type="submission" date="2019-03" db="EMBL/GenBank/DDBJ databases">
        <title>Draft Genome Sequence of Massilia arenosa sp. nov., a Novel Massilia Species Isolated from a Sandy-loam Maize Soil.</title>
        <authorList>
            <person name="Raths R."/>
            <person name="Peta V."/>
            <person name="Bucking H."/>
        </authorList>
    </citation>
    <scope>NUCLEOTIDE SEQUENCE [LARGE SCALE GENOMIC DNA]</scope>
    <source>
        <strain evidence="6 7">MC02</strain>
    </source>
</reference>
<sequence length="512" mass="55437">MNIPRTAAVFILAFSALSVLPAQAAATDPQTAGAPALPALENSVVKIFATLRRPDMYRPWGKAQPLDVSGSGVVIEGNRILTNAHVVGYASQVQVQPNQSGEKLSATVEAIAPGIDLAILKLEDESFFKTHKPAPRSSALPEVRDAVFAYGYPTGGTSLSITKGIVSRIEFVPYSHATAGLRVQIDAAINHGNSGGPVVSNDKMIGLAFSGAANTQNIGYIIPNEEIELFLHDIRDGHYDGKVYFLEDVQTMENPALRDYLKLDKGVEGAVVNHPYSDDPSYPIKEWDVITRIGDAPVDSEGMVRVNPNLRVRFTYKVQQLARDGKVPLTIIRNGKAMTVNAPVYAKRPRLLDSLNGSYPSYFVYGPVVFTRGTTEFLGGIAGNAVALINNAATGNPMLLHMGDKPTAEQEELVVIAAPFFTHKSITGYSNRQGAVLKSVNGVPVKSLKHLVALLRDSKDDLLQLRFHSRPDETIVLKRKDVVAATDTILADNGIRFQGSPDMMEVWEGKAK</sequence>
<evidence type="ECO:0000313" key="6">
    <source>
        <dbReference type="EMBL" id="TFW13702.1"/>
    </source>
</evidence>
<dbReference type="RefSeq" id="WP_135208890.1">
    <property type="nucleotide sequence ID" value="NZ_SPVF01000248.1"/>
</dbReference>
<dbReference type="InterPro" id="IPR036034">
    <property type="entry name" value="PDZ_sf"/>
</dbReference>
<evidence type="ECO:0000313" key="7">
    <source>
        <dbReference type="Proteomes" id="UP000298438"/>
    </source>
</evidence>
<feature type="chain" id="PRO_5021185266" evidence="4">
    <location>
        <begin position="25"/>
        <end position="512"/>
    </location>
</feature>
<evidence type="ECO:0000259" key="5">
    <source>
        <dbReference type="Pfam" id="PF17815"/>
    </source>
</evidence>
<dbReference type="PANTHER" id="PTHR45980">
    <property type="match status" value="1"/>
</dbReference>
<protein>
    <submittedName>
        <fullName evidence="6">Serine protease</fullName>
    </submittedName>
</protein>
<feature type="signal peptide" evidence="4">
    <location>
        <begin position="1"/>
        <end position="24"/>
    </location>
</feature>